<evidence type="ECO:0000256" key="1">
    <source>
        <dbReference type="ARBA" id="ARBA00004651"/>
    </source>
</evidence>
<keyword evidence="4" id="KW-0997">Cell inner membrane</keyword>
<dbReference type="STRING" id="1111738.GCA_000427905_00358"/>
<accession>A0A2W4J9E4</accession>
<evidence type="ECO:0000313" key="10">
    <source>
        <dbReference type="EMBL" id="PZM95802.1"/>
    </source>
</evidence>
<evidence type="ECO:0000256" key="4">
    <source>
        <dbReference type="ARBA" id="ARBA00022519"/>
    </source>
</evidence>
<dbReference type="GO" id="GO:0005886">
    <property type="term" value="C:plasma membrane"/>
    <property type="evidence" value="ECO:0007669"/>
    <property type="project" value="UniProtKB-SubCell"/>
</dbReference>
<evidence type="ECO:0000256" key="2">
    <source>
        <dbReference type="ARBA" id="ARBA00022448"/>
    </source>
</evidence>
<dbReference type="Pfam" id="PF02653">
    <property type="entry name" value="BPD_transp_2"/>
    <property type="match status" value="1"/>
</dbReference>
<evidence type="ECO:0000313" key="9">
    <source>
        <dbReference type="EMBL" id="MFO7190635.1"/>
    </source>
</evidence>
<evidence type="ECO:0000256" key="3">
    <source>
        <dbReference type="ARBA" id="ARBA00022475"/>
    </source>
</evidence>
<dbReference type="Proteomes" id="UP000249324">
    <property type="component" value="Unassembled WGS sequence"/>
</dbReference>
<evidence type="ECO:0000256" key="7">
    <source>
        <dbReference type="ARBA" id="ARBA00023136"/>
    </source>
</evidence>
<dbReference type="InterPro" id="IPR001851">
    <property type="entry name" value="ABC_transp_permease"/>
</dbReference>
<dbReference type="PANTHER" id="PTHR32196">
    <property type="entry name" value="ABC TRANSPORTER PERMEASE PROTEIN YPHD-RELATED-RELATED"/>
    <property type="match status" value="1"/>
</dbReference>
<feature type="transmembrane region" description="Helical" evidence="8">
    <location>
        <begin position="21"/>
        <end position="41"/>
    </location>
</feature>
<organism evidence="10">
    <name type="scientific">Thermocrispum agreste</name>
    <dbReference type="NCBI Taxonomy" id="37925"/>
    <lineage>
        <taxon>Bacteria</taxon>
        <taxon>Bacillati</taxon>
        <taxon>Actinomycetota</taxon>
        <taxon>Actinomycetes</taxon>
        <taxon>Pseudonocardiales</taxon>
        <taxon>Pseudonocardiaceae</taxon>
        <taxon>Thermocrispum</taxon>
    </lineage>
</organism>
<gene>
    <name evidence="9" type="ORF">DIU77_000105</name>
    <name evidence="10" type="ORF">DIU77_11820</name>
</gene>
<reference evidence="9" key="4">
    <citation type="submission" date="2023-08" db="EMBL/GenBank/DDBJ databases">
        <authorList>
            <person name="Guima S.E.S."/>
            <person name="Martins L.F."/>
            <person name="Silva A.M."/>
            <person name="Setubal J.C."/>
        </authorList>
    </citation>
    <scope>NUCLEOTIDE SEQUENCE</scope>
    <source>
        <strain evidence="9">ZC4RG45</strain>
    </source>
</reference>
<protein>
    <submittedName>
        <fullName evidence="10">ABC transporter permease</fullName>
    </submittedName>
</protein>
<keyword evidence="2" id="KW-0813">Transport</keyword>
<sequence>MGAVLAKARADGRFRLSQEQIILIVVASLFVVFSVLLDGFFTADNLLNLLRSVSSLGILSVAMAVVVIARGMDLSLVASMGVSTAIAIQLMRSELSTPEALLIGLGIVLLLGAINGFLIAFVEIPALFATLASGLLIYGVARTLVLDGLIVELPPDRGFVRWLGQGVVFGIPAPIVIFAVVALVAHFLLSRTRTGRFIYAHGDNAGAAALTGIPVRPLTLIEYMIAGAIGFCGGLVMAGSVGGFNTQIIDGSLIYDVLLVVVVGGISLVGGRGGVLSVLAGTALIGVMLNGMTILNMNTHEKDIVKGLILLAALVLDNRLHPRDEETVRQGD</sequence>
<comment type="caution">
    <text evidence="10">The sequence shown here is derived from an EMBL/GenBank/DDBJ whole genome shotgun (WGS) entry which is preliminary data.</text>
</comment>
<dbReference type="GO" id="GO:0022857">
    <property type="term" value="F:transmembrane transporter activity"/>
    <property type="evidence" value="ECO:0007669"/>
    <property type="project" value="InterPro"/>
</dbReference>
<feature type="transmembrane region" description="Helical" evidence="8">
    <location>
        <begin position="100"/>
        <end position="121"/>
    </location>
</feature>
<reference evidence="10" key="1">
    <citation type="submission" date="2018-05" db="EMBL/GenBank/DDBJ databases">
        <authorList>
            <person name="Lanie J.A."/>
            <person name="Ng W.-L."/>
            <person name="Kazmierczak K.M."/>
            <person name="Andrzejewski T.M."/>
            <person name="Davidsen T.M."/>
            <person name="Wayne K.J."/>
            <person name="Tettelin H."/>
            <person name="Glass J.I."/>
            <person name="Rusch D."/>
            <person name="Podicherti R."/>
            <person name="Tsui H.-C.T."/>
            <person name="Winkler M.E."/>
        </authorList>
    </citation>
    <scope>NUCLEOTIDE SEQUENCE</scope>
    <source>
        <strain evidence="10">ZC4RG45</strain>
    </source>
</reference>
<dbReference type="AlphaFoldDB" id="A0A2W4J9E4"/>
<comment type="subcellular location">
    <subcellularLocation>
        <location evidence="1">Cell membrane</location>
        <topology evidence="1">Multi-pass membrane protein</topology>
    </subcellularLocation>
</comment>
<feature type="transmembrane region" description="Helical" evidence="8">
    <location>
        <begin position="220"/>
        <end position="241"/>
    </location>
</feature>
<dbReference type="CDD" id="cd06579">
    <property type="entry name" value="TM_PBP1_transp_AraH_like"/>
    <property type="match status" value="1"/>
</dbReference>
<dbReference type="EMBL" id="QGUI01000443">
    <property type="protein sequence ID" value="PZM95802.1"/>
    <property type="molecule type" value="Genomic_DNA"/>
</dbReference>
<keyword evidence="5 8" id="KW-0812">Transmembrane</keyword>
<keyword evidence="6 8" id="KW-1133">Transmembrane helix</keyword>
<feature type="transmembrane region" description="Helical" evidence="8">
    <location>
        <begin position="127"/>
        <end position="150"/>
    </location>
</feature>
<evidence type="ECO:0000256" key="8">
    <source>
        <dbReference type="SAM" id="Phobius"/>
    </source>
</evidence>
<reference evidence="9" key="2">
    <citation type="submission" date="2018-05" db="EMBL/GenBank/DDBJ databases">
        <authorList>
            <person name="Moura L."/>
            <person name="Setubal J.C."/>
        </authorList>
    </citation>
    <scope>NUCLEOTIDE SEQUENCE</scope>
    <source>
        <strain evidence="9">ZC4RG45</strain>
    </source>
</reference>
<name>A0A2W4J9E4_9PSEU</name>
<evidence type="ECO:0000256" key="6">
    <source>
        <dbReference type="ARBA" id="ARBA00022989"/>
    </source>
</evidence>
<keyword evidence="7 8" id="KW-0472">Membrane</keyword>
<evidence type="ECO:0000256" key="5">
    <source>
        <dbReference type="ARBA" id="ARBA00022692"/>
    </source>
</evidence>
<evidence type="ECO:0000313" key="11">
    <source>
        <dbReference type="Proteomes" id="UP000249324"/>
    </source>
</evidence>
<feature type="transmembrane region" description="Helical" evidence="8">
    <location>
        <begin position="276"/>
        <end position="295"/>
    </location>
</feature>
<proteinExistence type="predicted"/>
<reference evidence="9 11" key="3">
    <citation type="journal article" date="2021" name="BMC Genomics">
        <title>Genome-resolved metagenome and metatranscriptome analyses of thermophilic composting reveal key bacterial players and their metabolic interactions.</title>
        <authorList>
            <person name="Braga L.P.P."/>
            <person name="Pereira R.V."/>
            <person name="Martins L.F."/>
            <person name="Moura L.M.S."/>
            <person name="Sanchez F.B."/>
            <person name="Patane J.S.L."/>
            <person name="da Silva A.M."/>
            <person name="Setubal J.C."/>
        </authorList>
    </citation>
    <scope>NUCLEOTIDE SEQUENCE [LARGE SCALE GENOMIC DNA]</scope>
    <source>
        <strain evidence="9">ZC4RG45</strain>
    </source>
</reference>
<keyword evidence="3" id="KW-1003">Cell membrane</keyword>
<dbReference type="PANTHER" id="PTHR32196:SF21">
    <property type="entry name" value="ABC TRANSPORTER PERMEASE PROTEIN YPHD-RELATED"/>
    <property type="match status" value="1"/>
</dbReference>
<feature type="transmembrane region" description="Helical" evidence="8">
    <location>
        <begin position="162"/>
        <end position="189"/>
    </location>
</feature>
<feature type="transmembrane region" description="Helical" evidence="8">
    <location>
        <begin position="61"/>
        <end position="88"/>
    </location>
</feature>
<feature type="transmembrane region" description="Helical" evidence="8">
    <location>
        <begin position="253"/>
        <end position="270"/>
    </location>
</feature>
<dbReference type="EMBL" id="QGUI02000001">
    <property type="protein sequence ID" value="MFO7190635.1"/>
    <property type="molecule type" value="Genomic_DNA"/>
</dbReference>